<gene>
    <name evidence="6" type="primary">dgcr2</name>
    <name evidence="6" type="ORF">DAT39_012344</name>
</gene>
<name>A0A8J4XDD2_CLAMG</name>
<feature type="compositionally biased region" description="Low complexity" evidence="3">
    <location>
        <begin position="858"/>
        <end position="870"/>
    </location>
</feature>
<dbReference type="Gene3D" id="3.10.100.10">
    <property type="entry name" value="Mannose-Binding Protein A, subunit A"/>
    <property type="match status" value="1"/>
</dbReference>
<dbReference type="GO" id="GO:0016020">
    <property type="term" value="C:membrane"/>
    <property type="evidence" value="ECO:0007669"/>
    <property type="project" value="TreeGrafter"/>
</dbReference>
<dbReference type="OrthoDB" id="8998425at2759"/>
<dbReference type="InterPro" id="IPR042378">
    <property type="entry name" value="IDD"/>
</dbReference>
<proteinExistence type="predicted"/>
<evidence type="ECO:0000256" key="1">
    <source>
        <dbReference type="ARBA" id="ARBA00023157"/>
    </source>
</evidence>
<dbReference type="InterPro" id="IPR001304">
    <property type="entry name" value="C-type_lectin-like"/>
</dbReference>
<dbReference type="PANTHER" id="PTHR15256:SF6">
    <property type="entry name" value="INTEGRAL MEMBRANE PROTEIN DGCR2_IDD"/>
    <property type="match status" value="1"/>
</dbReference>
<dbReference type="SMART" id="SM00034">
    <property type="entry name" value="CLECT"/>
    <property type="match status" value="1"/>
</dbReference>
<feature type="region of interest" description="Disordered" evidence="3">
    <location>
        <begin position="811"/>
        <end position="870"/>
    </location>
</feature>
<dbReference type="InterPro" id="IPR019148">
    <property type="entry name" value="Nuclear_protein_DGCR14_ESS-2"/>
</dbReference>
<keyword evidence="4" id="KW-1133">Transmembrane helix</keyword>
<feature type="disulfide bond" evidence="2">
    <location>
        <begin position="409"/>
        <end position="424"/>
    </location>
</feature>
<dbReference type="PROSITE" id="PS50041">
    <property type="entry name" value="C_TYPE_LECTIN_2"/>
    <property type="match status" value="1"/>
</dbReference>
<dbReference type="PANTHER" id="PTHR15256">
    <property type="entry name" value="INTEGRAL MEMBRANE PROTEIN DGCR2/IDD"/>
    <property type="match status" value="1"/>
</dbReference>
<dbReference type="Pfam" id="PF09751">
    <property type="entry name" value="Es2"/>
    <property type="match status" value="1"/>
</dbReference>
<dbReference type="CDD" id="cd00112">
    <property type="entry name" value="LDLa"/>
    <property type="match status" value="1"/>
</dbReference>
<dbReference type="Pfam" id="PF00059">
    <property type="entry name" value="Lectin_C"/>
    <property type="match status" value="1"/>
</dbReference>
<feature type="compositionally biased region" description="Basic and acidic residues" evidence="3">
    <location>
        <begin position="120"/>
        <end position="138"/>
    </location>
</feature>
<sequence>MEETALCVKPNNAVALRKPQEELSKPKKKILDEDEYIESLEQIIQRDFFPDVSKLRAQKDYLEAEENGDLQRMREIAIKYGSAMAKYTPRTYVPYVTPSSFETPDARATSPTPSQSKSRTGRDELGGKDGGTEEKELPSLDCFLSKNTSEDNASFEQIMDLAQEKEKLRNAWLYEAESEFKQRREENLALPSSEVQALECVKAGVETWEYTARNALMYYPEGVKDDTVFKKPREVMYKNTRFDVDPFCKALNKSQIQQAAALNAQFKLGKVGPDGKELLPHESPKVNGYGFEGAPSPAPGVCESPLMTWGEIEDTPFRLDGSDTPLIERSHGPAFKIPEPGRRERLGLKMANEVAAKNRAKKQEALRKFDSKRWPRLALATPLSEPRCAQDQFACLSGRMQCIPLDWRCDGWTACEDKSDEIDCPPMREERYRYGSGFDQMEDVMGVAQPVRFNKKCPSGWHHYEKTSSCYKVYDKGENYWQAGETCQRVNGSLATFSTNEELQFILKIDQRVCERRDQCSFWVGYQYVITNQSRTFEGRWEVAYKGSVQVFLPPEGLWSVSEASVKQDSVYCAQLQRFHNRNMNERGLHSWHTENCYKPFPFLCKRRQTCVDIRDNVVSEGLYFTPKGDDPCLSCTCHDGEAEMCVAALCERPQGCTHFTKDPKECCKFTCLDPDGNSLFDSMASGMRLIISCISSFLVLSLLLFMVHRLRQRRRERIETLIGGNLHHFNLGRRVPAFDYGSDMFGTGLTPLHLSDDGEGGAFHFQEPPPPYAAYKYPELRPPDEPPPPYEASINPNSLLYMELGLDTTQDSGGGGTLCRTPLQVPPPPLEERAESIDSSTMLVTPDTPTETDDLDLSSSLESTNTTSL</sequence>
<dbReference type="InterPro" id="IPR036055">
    <property type="entry name" value="LDL_receptor-like_sf"/>
</dbReference>
<dbReference type="InterPro" id="IPR016187">
    <property type="entry name" value="CTDL_fold"/>
</dbReference>
<dbReference type="PROSITE" id="PS50068">
    <property type="entry name" value="LDLRA_2"/>
    <property type="match status" value="1"/>
</dbReference>
<evidence type="ECO:0000313" key="7">
    <source>
        <dbReference type="Proteomes" id="UP000727407"/>
    </source>
</evidence>
<dbReference type="SMART" id="SM00192">
    <property type="entry name" value="LDLa"/>
    <property type="match status" value="1"/>
</dbReference>
<accession>A0A8J4XDD2</accession>
<keyword evidence="4" id="KW-0812">Transmembrane</keyword>
<feature type="non-terminal residue" evidence="6">
    <location>
        <position position="870"/>
    </location>
</feature>
<dbReference type="PROSITE" id="PS01208">
    <property type="entry name" value="VWFC_1"/>
    <property type="match status" value="1"/>
</dbReference>
<dbReference type="SMART" id="SM00214">
    <property type="entry name" value="VWC"/>
    <property type="match status" value="1"/>
</dbReference>
<evidence type="ECO:0000256" key="2">
    <source>
        <dbReference type="PROSITE-ProRule" id="PRU00124"/>
    </source>
</evidence>
<protein>
    <submittedName>
        <fullName evidence="6">Integral membrane protein DGCR2/IDD isoform X1</fullName>
    </submittedName>
</protein>
<comment type="caution">
    <text evidence="6">The sequence shown here is derived from an EMBL/GenBank/DDBJ whole genome shotgun (WGS) entry which is preliminary data.</text>
</comment>
<feature type="compositionally biased region" description="Polar residues" evidence="3">
    <location>
        <begin position="109"/>
        <end position="118"/>
    </location>
</feature>
<evidence type="ECO:0000313" key="6">
    <source>
        <dbReference type="EMBL" id="KAF5897945.1"/>
    </source>
</evidence>
<organism evidence="6 7">
    <name type="scientific">Clarias magur</name>
    <name type="common">Asian catfish</name>
    <name type="synonym">Macropteronotus magur</name>
    <dbReference type="NCBI Taxonomy" id="1594786"/>
    <lineage>
        <taxon>Eukaryota</taxon>
        <taxon>Metazoa</taxon>
        <taxon>Chordata</taxon>
        <taxon>Craniata</taxon>
        <taxon>Vertebrata</taxon>
        <taxon>Euteleostomi</taxon>
        <taxon>Actinopterygii</taxon>
        <taxon>Neopterygii</taxon>
        <taxon>Teleostei</taxon>
        <taxon>Ostariophysi</taxon>
        <taxon>Siluriformes</taxon>
        <taxon>Clariidae</taxon>
        <taxon>Clarias</taxon>
    </lineage>
</organism>
<evidence type="ECO:0000256" key="4">
    <source>
        <dbReference type="SAM" id="Phobius"/>
    </source>
</evidence>
<keyword evidence="4" id="KW-0472">Membrane</keyword>
<reference evidence="6" key="1">
    <citation type="submission" date="2020-07" db="EMBL/GenBank/DDBJ databases">
        <title>Clarias magur genome sequencing, assembly and annotation.</title>
        <authorList>
            <person name="Kushwaha B."/>
            <person name="Kumar R."/>
            <person name="Das P."/>
            <person name="Joshi C.G."/>
            <person name="Kumar D."/>
            <person name="Nagpure N.S."/>
            <person name="Pandey M."/>
            <person name="Agarwal S."/>
            <person name="Srivastava S."/>
            <person name="Singh M."/>
            <person name="Sahoo L."/>
            <person name="Jayasankar P."/>
            <person name="Meher P.K."/>
            <person name="Koringa P.G."/>
            <person name="Iquebal M.A."/>
            <person name="Das S.P."/>
            <person name="Bit A."/>
            <person name="Patnaik S."/>
            <person name="Patel N."/>
            <person name="Shah T.M."/>
            <person name="Hinsu A."/>
            <person name="Jena J.K."/>
        </authorList>
    </citation>
    <scope>NUCLEOTIDE SEQUENCE</scope>
    <source>
        <strain evidence="6">CIFAMagur01</strain>
        <tissue evidence="6">Testis</tissue>
    </source>
</reference>
<dbReference type="Pfam" id="PF00057">
    <property type="entry name" value="Ldl_recept_a"/>
    <property type="match status" value="1"/>
</dbReference>
<dbReference type="Gene3D" id="4.10.400.10">
    <property type="entry name" value="Low-density Lipoprotein Receptor"/>
    <property type="match status" value="1"/>
</dbReference>
<dbReference type="InterPro" id="IPR002172">
    <property type="entry name" value="LDrepeatLR_classA_rpt"/>
</dbReference>
<dbReference type="SUPFAM" id="SSF56436">
    <property type="entry name" value="C-type lectin-like"/>
    <property type="match status" value="1"/>
</dbReference>
<feature type="transmembrane region" description="Helical" evidence="4">
    <location>
        <begin position="688"/>
        <end position="708"/>
    </location>
</feature>
<dbReference type="SUPFAM" id="SSF57424">
    <property type="entry name" value="LDL receptor-like module"/>
    <property type="match status" value="1"/>
</dbReference>
<dbReference type="InterPro" id="IPR016186">
    <property type="entry name" value="C-type_lectin-like/link_sf"/>
</dbReference>
<keyword evidence="7" id="KW-1185">Reference proteome</keyword>
<dbReference type="Proteomes" id="UP000727407">
    <property type="component" value="Unassembled WGS sequence"/>
</dbReference>
<feature type="domain" description="C-type lectin" evidence="5">
    <location>
        <begin position="466"/>
        <end position="606"/>
    </location>
</feature>
<evidence type="ECO:0000256" key="3">
    <source>
        <dbReference type="SAM" id="MobiDB-lite"/>
    </source>
</evidence>
<dbReference type="InterPro" id="IPR001007">
    <property type="entry name" value="VWF_dom"/>
</dbReference>
<dbReference type="EMBL" id="QNUK01000216">
    <property type="protein sequence ID" value="KAF5897945.1"/>
    <property type="molecule type" value="Genomic_DNA"/>
</dbReference>
<evidence type="ECO:0000259" key="5">
    <source>
        <dbReference type="PROSITE" id="PS50041"/>
    </source>
</evidence>
<keyword evidence="1 2" id="KW-1015">Disulfide bond</keyword>
<dbReference type="AlphaFoldDB" id="A0A8J4XDD2"/>
<feature type="region of interest" description="Disordered" evidence="3">
    <location>
        <begin position="98"/>
        <end position="139"/>
    </location>
</feature>
<comment type="caution">
    <text evidence="2">Lacks conserved residue(s) required for the propagation of feature annotation.</text>
</comment>